<evidence type="ECO:0000256" key="2">
    <source>
        <dbReference type="ARBA" id="ARBA00022692"/>
    </source>
</evidence>
<keyword evidence="4 7" id="KW-0472">Membrane</keyword>
<dbReference type="GeneID" id="59256389"/>
<keyword evidence="2 7" id="KW-0812">Transmembrane</keyword>
<evidence type="ECO:0000259" key="8">
    <source>
        <dbReference type="Pfam" id="PF20684"/>
    </source>
</evidence>
<feature type="transmembrane region" description="Helical" evidence="7">
    <location>
        <begin position="106"/>
        <end position="128"/>
    </location>
</feature>
<evidence type="ECO:0000256" key="4">
    <source>
        <dbReference type="ARBA" id="ARBA00023136"/>
    </source>
</evidence>
<evidence type="ECO:0000256" key="3">
    <source>
        <dbReference type="ARBA" id="ARBA00022989"/>
    </source>
</evidence>
<feature type="transmembrane region" description="Helical" evidence="7">
    <location>
        <begin position="230"/>
        <end position="252"/>
    </location>
</feature>
<feature type="region of interest" description="Disordered" evidence="6">
    <location>
        <begin position="299"/>
        <end position="322"/>
    </location>
</feature>
<proteinExistence type="inferred from homology"/>
<feature type="transmembrane region" description="Helical" evidence="7">
    <location>
        <begin position="23"/>
        <end position="43"/>
    </location>
</feature>
<comment type="subcellular location">
    <subcellularLocation>
        <location evidence="1">Membrane</location>
        <topology evidence="1">Multi-pass membrane protein</topology>
    </subcellularLocation>
</comment>
<feature type="transmembrane region" description="Helical" evidence="7">
    <location>
        <begin position="55"/>
        <end position="74"/>
    </location>
</feature>
<reference evidence="9 10" key="1">
    <citation type="journal article" date="2020" name="Phytopathology">
        <title>A high-quality genome resource of Botrytis fragariae, a new and rapidly spreading fungal pathogen causing strawberry gray mold in the U.S.A.</title>
        <authorList>
            <person name="Wu Y."/>
            <person name="Saski C.A."/>
            <person name="Schnabel G."/>
            <person name="Xiao S."/>
            <person name="Hu M."/>
        </authorList>
    </citation>
    <scope>NUCLEOTIDE SEQUENCE [LARGE SCALE GENOMIC DNA]</scope>
    <source>
        <strain evidence="9 10">BVB16</strain>
    </source>
</reference>
<keyword evidence="10" id="KW-1185">Reference proteome</keyword>
<feature type="transmembrane region" description="Helical" evidence="7">
    <location>
        <begin position="198"/>
        <end position="218"/>
    </location>
</feature>
<gene>
    <name evidence="9" type="ORF">Bfra_002275</name>
</gene>
<feature type="transmembrane region" description="Helical" evidence="7">
    <location>
        <begin position="140"/>
        <end position="161"/>
    </location>
</feature>
<evidence type="ECO:0000256" key="7">
    <source>
        <dbReference type="SAM" id="Phobius"/>
    </source>
</evidence>
<evidence type="ECO:0000313" key="9">
    <source>
        <dbReference type="EMBL" id="KAF5875879.1"/>
    </source>
</evidence>
<protein>
    <recommendedName>
        <fullName evidence="8">Rhodopsin domain-containing protein</fullName>
    </recommendedName>
</protein>
<dbReference type="Proteomes" id="UP000531561">
    <property type="component" value="Unassembled WGS sequence"/>
</dbReference>
<dbReference type="InterPro" id="IPR049326">
    <property type="entry name" value="Rhodopsin_dom_fungi"/>
</dbReference>
<dbReference type="InterPro" id="IPR052337">
    <property type="entry name" value="SAT4-like"/>
</dbReference>
<evidence type="ECO:0000313" key="10">
    <source>
        <dbReference type="Proteomes" id="UP000531561"/>
    </source>
</evidence>
<dbReference type="Pfam" id="PF20684">
    <property type="entry name" value="Fung_rhodopsin"/>
    <property type="match status" value="1"/>
</dbReference>
<organism evidence="9 10">
    <name type="scientific">Botrytis fragariae</name>
    <dbReference type="NCBI Taxonomy" id="1964551"/>
    <lineage>
        <taxon>Eukaryota</taxon>
        <taxon>Fungi</taxon>
        <taxon>Dikarya</taxon>
        <taxon>Ascomycota</taxon>
        <taxon>Pezizomycotina</taxon>
        <taxon>Leotiomycetes</taxon>
        <taxon>Helotiales</taxon>
        <taxon>Sclerotiniaceae</taxon>
        <taxon>Botrytis</taxon>
    </lineage>
</organism>
<evidence type="ECO:0000256" key="5">
    <source>
        <dbReference type="ARBA" id="ARBA00038359"/>
    </source>
</evidence>
<accession>A0A8H6EKT3</accession>
<dbReference type="GO" id="GO:0016020">
    <property type="term" value="C:membrane"/>
    <property type="evidence" value="ECO:0007669"/>
    <property type="project" value="UniProtKB-SubCell"/>
</dbReference>
<sequence length="347" mass="38371">MRGAPTETPRAVVLVVPLENLNALAWTLLSISTVLTFGCFYIRWQKGKSLHLNDIFNALALGSLLAFAITYQVYLPIQYGYQLYALGLGGYIPSDDQLMYAQNVGIVNIVFFWVTIYLVKASFLALYWALSSVSNAFRKWWLAVAIYTGISFLATFFAIFWSCKTPSHLEDVGIVFPPEACNTISEELIIGLETLWCVLNTVGDILSLPPAVTLPLGMLRAMHMPTSRKLGVAAIAGLVIIDILFDVLRTIYTEGSYTNPFPNANAVWALCEPTIAVMVCALPPYRTLLFRKKIEPSTSYQGMHGTRSTRKTKSGNTSSPHEMDDMSVYILASTRSVLGHHADVHAV</sequence>
<dbReference type="AlphaFoldDB" id="A0A8H6EKT3"/>
<keyword evidence="3 7" id="KW-1133">Transmembrane helix</keyword>
<dbReference type="PANTHER" id="PTHR33048">
    <property type="entry name" value="PTH11-LIKE INTEGRAL MEMBRANE PROTEIN (AFU_ORTHOLOGUE AFUA_5G11245)"/>
    <property type="match status" value="1"/>
</dbReference>
<dbReference type="EMBL" id="JABFCT010000004">
    <property type="protein sequence ID" value="KAF5875879.1"/>
    <property type="molecule type" value="Genomic_DNA"/>
</dbReference>
<dbReference type="OrthoDB" id="444631at2759"/>
<evidence type="ECO:0000256" key="1">
    <source>
        <dbReference type="ARBA" id="ARBA00004141"/>
    </source>
</evidence>
<dbReference type="PANTHER" id="PTHR33048:SF18">
    <property type="entry name" value="INTEGRAL MEMBRANE PROTEIN"/>
    <property type="match status" value="1"/>
</dbReference>
<name>A0A8H6EKT3_9HELO</name>
<feature type="transmembrane region" description="Helical" evidence="7">
    <location>
        <begin position="264"/>
        <end position="285"/>
    </location>
</feature>
<comment type="similarity">
    <text evidence="5">Belongs to the SAT4 family.</text>
</comment>
<comment type="caution">
    <text evidence="9">The sequence shown here is derived from an EMBL/GenBank/DDBJ whole genome shotgun (WGS) entry which is preliminary data.</text>
</comment>
<feature type="domain" description="Rhodopsin" evidence="8">
    <location>
        <begin position="40"/>
        <end position="289"/>
    </location>
</feature>
<dbReference type="RefSeq" id="XP_037194825.1">
    <property type="nucleotide sequence ID" value="XM_037332697.1"/>
</dbReference>
<evidence type="ECO:0000256" key="6">
    <source>
        <dbReference type="SAM" id="MobiDB-lite"/>
    </source>
</evidence>